<organism evidence="2 3">
    <name type="scientific">Jatropha curcas</name>
    <name type="common">Barbados nut</name>
    <dbReference type="NCBI Taxonomy" id="180498"/>
    <lineage>
        <taxon>Eukaryota</taxon>
        <taxon>Viridiplantae</taxon>
        <taxon>Streptophyta</taxon>
        <taxon>Embryophyta</taxon>
        <taxon>Tracheophyta</taxon>
        <taxon>Spermatophyta</taxon>
        <taxon>Magnoliopsida</taxon>
        <taxon>eudicotyledons</taxon>
        <taxon>Gunneridae</taxon>
        <taxon>Pentapetalae</taxon>
        <taxon>rosids</taxon>
        <taxon>fabids</taxon>
        <taxon>Malpighiales</taxon>
        <taxon>Euphorbiaceae</taxon>
        <taxon>Crotonoideae</taxon>
        <taxon>Jatropheae</taxon>
        <taxon>Jatropha</taxon>
    </lineage>
</organism>
<sequence length="87" mass="9935">MRRRAIFIGRAPPGRCRQLLCQYWCSKHRYRLSAEMSVGSSQMTSYSPLSEGKDSDEVSPTVQLHRQDSQDNTSLLPFYRLGKVATP</sequence>
<protein>
    <submittedName>
        <fullName evidence="2">Uncharacterized protein</fullName>
    </submittedName>
</protein>
<gene>
    <name evidence="2" type="ORF">JCGZ_06465</name>
</gene>
<evidence type="ECO:0000256" key="1">
    <source>
        <dbReference type="SAM" id="MobiDB-lite"/>
    </source>
</evidence>
<proteinExistence type="predicted"/>
<evidence type="ECO:0000313" key="2">
    <source>
        <dbReference type="EMBL" id="KDP20356.1"/>
    </source>
</evidence>
<keyword evidence="3" id="KW-1185">Reference proteome</keyword>
<dbReference type="Proteomes" id="UP000027138">
    <property type="component" value="Unassembled WGS sequence"/>
</dbReference>
<dbReference type="EMBL" id="KK916177">
    <property type="protein sequence ID" value="KDP20356.1"/>
    <property type="molecule type" value="Genomic_DNA"/>
</dbReference>
<feature type="region of interest" description="Disordered" evidence="1">
    <location>
        <begin position="39"/>
        <end position="74"/>
    </location>
</feature>
<evidence type="ECO:0000313" key="3">
    <source>
        <dbReference type="Proteomes" id="UP000027138"/>
    </source>
</evidence>
<feature type="compositionally biased region" description="Polar residues" evidence="1">
    <location>
        <begin position="39"/>
        <end position="48"/>
    </location>
</feature>
<feature type="compositionally biased region" description="Polar residues" evidence="1">
    <location>
        <begin position="58"/>
        <end position="74"/>
    </location>
</feature>
<name>A0A067J9C2_JATCU</name>
<reference evidence="2 3" key="1">
    <citation type="journal article" date="2014" name="PLoS ONE">
        <title>Global Analysis of Gene Expression Profiles in Physic Nut (Jatropha curcas L.) Seedlings Exposed to Salt Stress.</title>
        <authorList>
            <person name="Zhang L."/>
            <person name="Zhang C."/>
            <person name="Wu P."/>
            <person name="Chen Y."/>
            <person name="Li M."/>
            <person name="Jiang H."/>
            <person name="Wu G."/>
        </authorList>
    </citation>
    <scope>NUCLEOTIDE SEQUENCE [LARGE SCALE GENOMIC DNA]</scope>
    <source>
        <strain evidence="3">cv. GZQX0401</strain>
        <tissue evidence="2">Young leaves</tissue>
    </source>
</reference>
<accession>A0A067J9C2</accession>
<dbReference type="AlphaFoldDB" id="A0A067J9C2"/>